<dbReference type="AlphaFoldDB" id="A0A6J6IED6"/>
<dbReference type="InterPro" id="IPR050921">
    <property type="entry name" value="T4SS_GSP_E_ATPase"/>
</dbReference>
<dbReference type="Pfam" id="PF00437">
    <property type="entry name" value="T2SSE"/>
    <property type="match status" value="1"/>
</dbReference>
<dbReference type="SUPFAM" id="SSF52540">
    <property type="entry name" value="P-loop containing nucleoside triphosphate hydrolases"/>
    <property type="match status" value="1"/>
</dbReference>
<accession>A0A6J6IED6</accession>
<gene>
    <name evidence="3" type="ORF">UFOPK2000_00200</name>
</gene>
<sequence>MSLAARLPKQVDGAAPVVPLHPHVPRPRVAELDQSVVRPVLDEVRRRLSEATGTAGLTDAALRVRVEAELASVLSDPEFAVAAVDLERVRSGVVNEILGFGLLQDLLDNPEISEIMVNGANNVYVESHGVVSRLPRAFDSDDQLIAVINRMVRLTGRRIDQTSPMVDARLPDGSRLNAVLPPLTVDGPSVTIRKFTANNLTVARLTELGSLSPEAADLLQLAVEQRLNILVSGGTGTGKTTLLNVLSSFIDRDNRVITVEDAVELSLDLPNMIRLETRPANIEGVGQVTIRDLVRNALRMRPDRIVVGEVRGAEALDMLQAMNTGHEGSLSTLHANSPRDALSRLETMVLLGGVDLPLRAIREQIGSAIDLIVQVARDVSGARFVSSITEVVGLESDVISTADLFTRSPVGGVALGTPLGADGRVSIATPLVATGIVCAKLHGVRSGTVA</sequence>
<dbReference type="CDD" id="cd01130">
    <property type="entry name" value="VirB11-like_ATPase"/>
    <property type="match status" value="1"/>
</dbReference>
<name>A0A6J6IED6_9ZZZZ</name>
<dbReference type="InterPro" id="IPR027417">
    <property type="entry name" value="P-loop_NTPase"/>
</dbReference>
<dbReference type="Gene3D" id="3.30.450.380">
    <property type="match status" value="1"/>
</dbReference>
<reference evidence="3" key="1">
    <citation type="submission" date="2020-05" db="EMBL/GenBank/DDBJ databases">
        <authorList>
            <person name="Chiriac C."/>
            <person name="Salcher M."/>
            <person name="Ghai R."/>
            <person name="Kavagutti S V."/>
        </authorList>
    </citation>
    <scope>NUCLEOTIDE SEQUENCE</scope>
</reference>
<dbReference type="InterPro" id="IPR001482">
    <property type="entry name" value="T2SS/T4SS_dom"/>
</dbReference>
<dbReference type="GO" id="GO:0016887">
    <property type="term" value="F:ATP hydrolysis activity"/>
    <property type="evidence" value="ECO:0007669"/>
    <property type="project" value="InterPro"/>
</dbReference>
<evidence type="ECO:0000256" key="1">
    <source>
        <dbReference type="ARBA" id="ARBA00006611"/>
    </source>
</evidence>
<dbReference type="PANTHER" id="PTHR30486">
    <property type="entry name" value="TWITCHING MOTILITY PROTEIN PILT"/>
    <property type="match status" value="1"/>
</dbReference>
<dbReference type="PANTHER" id="PTHR30486:SF15">
    <property type="entry name" value="TYPE II_IV SECRETION SYSTEM ATPASE"/>
    <property type="match status" value="1"/>
</dbReference>
<protein>
    <submittedName>
        <fullName evidence="3">Unannotated protein</fullName>
    </submittedName>
</protein>
<dbReference type="EMBL" id="CAEZVK010000009">
    <property type="protein sequence ID" value="CAB4623093.1"/>
    <property type="molecule type" value="Genomic_DNA"/>
</dbReference>
<comment type="similarity">
    <text evidence="1">Belongs to the GSP E family.</text>
</comment>
<organism evidence="3">
    <name type="scientific">freshwater metagenome</name>
    <dbReference type="NCBI Taxonomy" id="449393"/>
    <lineage>
        <taxon>unclassified sequences</taxon>
        <taxon>metagenomes</taxon>
        <taxon>ecological metagenomes</taxon>
    </lineage>
</organism>
<proteinExistence type="inferred from homology"/>
<evidence type="ECO:0000313" key="3">
    <source>
        <dbReference type="EMBL" id="CAB4623093.1"/>
    </source>
</evidence>
<feature type="domain" description="Bacterial type II secretion system protein E" evidence="2">
    <location>
        <begin position="101"/>
        <end position="378"/>
    </location>
</feature>
<evidence type="ECO:0000259" key="2">
    <source>
        <dbReference type="Pfam" id="PF00437"/>
    </source>
</evidence>
<dbReference type="Gene3D" id="3.40.50.300">
    <property type="entry name" value="P-loop containing nucleotide triphosphate hydrolases"/>
    <property type="match status" value="1"/>
</dbReference>